<proteinExistence type="predicted"/>
<dbReference type="PROSITE" id="PS50850">
    <property type="entry name" value="MFS"/>
    <property type="match status" value="1"/>
</dbReference>
<feature type="transmembrane region" description="Helical" evidence="8">
    <location>
        <begin position="300"/>
        <end position="318"/>
    </location>
</feature>
<dbReference type="Pfam" id="PF07690">
    <property type="entry name" value="MFS_1"/>
    <property type="match status" value="1"/>
</dbReference>
<dbReference type="PANTHER" id="PTHR23501:SF187">
    <property type="entry name" value="MAJOR FACILITATOR SUPERFAMILY (MFS) PROFILE DOMAIN-CONTAINING PROTEIN"/>
    <property type="match status" value="1"/>
</dbReference>
<feature type="compositionally biased region" description="Basic and acidic residues" evidence="7">
    <location>
        <begin position="695"/>
        <end position="717"/>
    </location>
</feature>
<dbReference type="EMBL" id="SKBN01000196">
    <property type="protein sequence ID" value="TGJ80886.1"/>
    <property type="molecule type" value="Genomic_DNA"/>
</dbReference>
<evidence type="ECO:0000256" key="4">
    <source>
        <dbReference type="ARBA" id="ARBA00022989"/>
    </source>
</evidence>
<feature type="transmembrane region" description="Helical" evidence="8">
    <location>
        <begin position="242"/>
        <end position="261"/>
    </location>
</feature>
<evidence type="ECO:0000256" key="2">
    <source>
        <dbReference type="ARBA" id="ARBA00022448"/>
    </source>
</evidence>
<dbReference type="PANTHER" id="PTHR23501">
    <property type="entry name" value="MAJOR FACILITATOR SUPERFAMILY"/>
    <property type="match status" value="1"/>
</dbReference>
<feature type="domain" description="Major facilitator superfamily (MFS) profile" evidence="9">
    <location>
        <begin position="177"/>
        <end position="678"/>
    </location>
</feature>
<dbReference type="InterPro" id="IPR020846">
    <property type="entry name" value="MFS_dom"/>
</dbReference>
<name>A0A4Z0YTT7_9PEZI</name>
<dbReference type="Proteomes" id="UP000297716">
    <property type="component" value="Unassembled WGS sequence"/>
</dbReference>
<keyword evidence="4 8" id="KW-1133">Transmembrane helix</keyword>
<feature type="transmembrane region" description="Helical" evidence="8">
    <location>
        <begin position="371"/>
        <end position="394"/>
    </location>
</feature>
<keyword evidence="2" id="KW-0813">Transport</keyword>
<dbReference type="InterPro" id="IPR011701">
    <property type="entry name" value="MFS"/>
</dbReference>
<evidence type="ECO:0000313" key="10">
    <source>
        <dbReference type="EMBL" id="TGJ80886.1"/>
    </source>
</evidence>
<feature type="transmembrane region" description="Helical" evidence="8">
    <location>
        <begin position="509"/>
        <end position="528"/>
    </location>
</feature>
<feature type="transmembrane region" description="Helical" evidence="8">
    <location>
        <begin position="267"/>
        <end position="288"/>
    </location>
</feature>
<organism evidence="10 11">
    <name type="scientific">Xylaria hypoxylon</name>
    <dbReference type="NCBI Taxonomy" id="37992"/>
    <lineage>
        <taxon>Eukaryota</taxon>
        <taxon>Fungi</taxon>
        <taxon>Dikarya</taxon>
        <taxon>Ascomycota</taxon>
        <taxon>Pezizomycotina</taxon>
        <taxon>Sordariomycetes</taxon>
        <taxon>Xylariomycetidae</taxon>
        <taxon>Xylariales</taxon>
        <taxon>Xylariaceae</taxon>
        <taxon>Xylaria</taxon>
    </lineage>
</organism>
<feature type="transmembrane region" description="Helical" evidence="8">
    <location>
        <begin position="654"/>
        <end position="672"/>
    </location>
</feature>
<feature type="transmembrane region" description="Helical" evidence="8">
    <location>
        <begin position="568"/>
        <end position="588"/>
    </location>
</feature>
<keyword evidence="6" id="KW-0325">Glycoprotein</keyword>
<feature type="transmembrane region" description="Helical" evidence="8">
    <location>
        <begin position="400"/>
        <end position="422"/>
    </location>
</feature>
<dbReference type="InterPro" id="IPR036259">
    <property type="entry name" value="MFS_trans_sf"/>
</dbReference>
<gene>
    <name evidence="10" type="ORF">E0Z10_g7884</name>
</gene>
<dbReference type="GO" id="GO:0022857">
    <property type="term" value="F:transmembrane transporter activity"/>
    <property type="evidence" value="ECO:0007669"/>
    <property type="project" value="InterPro"/>
</dbReference>
<evidence type="ECO:0000256" key="5">
    <source>
        <dbReference type="ARBA" id="ARBA00023136"/>
    </source>
</evidence>
<protein>
    <recommendedName>
        <fullName evidence="9">Major facilitator superfamily (MFS) profile domain-containing protein</fullName>
    </recommendedName>
</protein>
<keyword evidence="3 8" id="KW-0812">Transmembrane</keyword>
<reference evidence="10 11" key="1">
    <citation type="submission" date="2019-03" db="EMBL/GenBank/DDBJ databases">
        <title>Draft genome sequence of Xylaria hypoxylon DSM 108379, a ubiquitous saprotrophic-parasitic fungi on hardwood.</title>
        <authorList>
            <person name="Buettner E."/>
            <person name="Leonhardt S."/>
            <person name="Gebauer A.M."/>
            <person name="Liers C."/>
            <person name="Hofrichter M."/>
            <person name="Kellner H."/>
        </authorList>
    </citation>
    <scope>NUCLEOTIDE SEQUENCE [LARGE SCALE GENOMIC DNA]</scope>
    <source>
        <strain evidence="10 11">DSM 108379</strain>
    </source>
</reference>
<feature type="transmembrane region" description="Helical" evidence="8">
    <location>
        <begin position="330"/>
        <end position="350"/>
    </location>
</feature>
<evidence type="ECO:0000256" key="8">
    <source>
        <dbReference type="SAM" id="Phobius"/>
    </source>
</evidence>
<feature type="region of interest" description="Disordered" evidence="7">
    <location>
        <begin position="685"/>
        <end position="717"/>
    </location>
</feature>
<evidence type="ECO:0000313" key="11">
    <source>
        <dbReference type="Proteomes" id="UP000297716"/>
    </source>
</evidence>
<dbReference type="Gene3D" id="1.20.1720.10">
    <property type="entry name" value="Multidrug resistance protein D"/>
    <property type="match status" value="1"/>
</dbReference>
<evidence type="ECO:0000256" key="3">
    <source>
        <dbReference type="ARBA" id="ARBA00022692"/>
    </source>
</evidence>
<dbReference type="OrthoDB" id="10021397at2759"/>
<comment type="subcellular location">
    <subcellularLocation>
        <location evidence="1">Membrane</location>
        <topology evidence="1">Multi-pass membrane protein</topology>
    </subcellularLocation>
</comment>
<dbReference type="CDD" id="cd17502">
    <property type="entry name" value="MFS_Azr1_MDR_like"/>
    <property type="match status" value="1"/>
</dbReference>
<dbReference type="Gene3D" id="1.20.1250.20">
    <property type="entry name" value="MFS general substrate transporter like domains"/>
    <property type="match status" value="1"/>
</dbReference>
<dbReference type="AlphaFoldDB" id="A0A4Z0YTT7"/>
<dbReference type="GO" id="GO:0005886">
    <property type="term" value="C:plasma membrane"/>
    <property type="evidence" value="ECO:0007669"/>
    <property type="project" value="TreeGrafter"/>
</dbReference>
<accession>A0A4Z0YTT7</accession>
<evidence type="ECO:0000256" key="7">
    <source>
        <dbReference type="SAM" id="MobiDB-lite"/>
    </source>
</evidence>
<feature type="transmembrane region" description="Helical" evidence="8">
    <location>
        <begin position="534"/>
        <end position="556"/>
    </location>
</feature>
<evidence type="ECO:0000259" key="9">
    <source>
        <dbReference type="PROSITE" id="PS50850"/>
    </source>
</evidence>
<feature type="region of interest" description="Disordered" evidence="7">
    <location>
        <begin position="127"/>
        <end position="149"/>
    </location>
</feature>
<keyword evidence="11" id="KW-1185">Reference proteome</keyword>
<feature type="transmembrane region" description="Helical" evidence="8">
    <location>
        <begin position="484"/>
        <end position="502"/>
    </location>
</feature>
<feature type="transmembrane region" description="Helical" evidence="8">
    <location>
        <begin position="443"/>
        <end position="464"/>
    </location>
</feature>
<sequence>MPSCVQEDAQQPLPDWESLYKRSMLNMDTIIDQHSDDVPPPWRRSYARGSSQHIDINSHDQTTRLCSRSRSDTWKLENTLSRSTSQAKRLSSHLSNRLSQSSELFYEGFEFQGLGDAALSTQHIDDGLRRLEPPDYPRQSSHDDGRSKSGEIVVAAADQTGEDAEPPKKYGSRTWLVMFALCVTQLLNAFEGTVTSTALPTIIADLEGGEEFIWVTSGYFLTSTVFQPLFGQTADIFGRKWLILFAVAAFVLGSGICGGAPTIGVLILGRVIQGIGGGGINVLVNVIVSDMFAVRDRGKFLAIVLSAVSVGTSIGPILGGLIVERTTWRWVFYLNLPVGGVSLLLLFAFLDADPGGKRVGRSIGIGRKLRRIDYGGNVLFITGVTLILVALAFGGTVWPWTSYSTLVSLFAGFFIVVIFLFYEESNYCKEPTLPLRLFRNRTSATAYAITFLHSLLTLEILYFLPVYFQAIKLSNPTQSGVNTLPTVLLLVPSSVISGGLLSKFGRYKPFHLAGFGLLVLALGLFTRLRHDSPTGMLVILQIISAIGSGLALSTLLPAAQACLSDSDTAAATAAWAFLRSFGIVWGVAVPSAIFSAQATSLTEKGLIVDPNTAAILGTGGGAYEHATADWVNSVPTAGGLRDSVILLFEQSLEVVWIFGAAVAALGFLLTFLEKEVALRQKLEPVKGEGGSSDASAERTNHRVDGNDEMPVREREIV</sequence>
<dbReference type="PRINTS" id="PR01036">
    <property type="entry name" value="TCRTETB"/>
</dbReference>
<evidence type="ECO:0000256" key="1">
    <source>
        <dbReference type="ARBA" id="ARBA00004141"/>
    </source>
</evidence>
<evidence type="ECO:0000256" key="6">
    <source>
        <dbReference type="ARBA" id="ARBA00023180"/>
    </source>
</evidence>
<dbReference type="SUPFAM" id="SSF103473">
    <property type="entry name" value="MFS general substrate transporter"/>
    <property type="match status" value="1"/>
</dbReference>
<keyword evidence="5 8" id="KW-0472">Membrane</keyword>
<comment type="caution">
    <text evidence="10">The sequence shown here is derived from an EMBL/GenBank/DDBJ whole genome shotgun (WGS) entry which is preliminary data.</text>
</comment>